<dbReference type="PROSITE" id="PS50928">
    <property type="entry name" value="ABC_TM1"/>
    <property type="match status" value="1"/>
</dbReference>
<keyword evidence="6 7" id="KW-0472">Membrane</keyword>
<keyword evidence="2 7" id="KW-0813">Transport</keyword>
<evidence type="ECO:0000256" key="3">
    <source>
        <dbReference type="ARBA" id="ARBA00022475"/>
    </source>
</evidence>
<dbReference type="Gene3D" id="1.10.3720.10">
    <property type="entry name" value="MetI-like"/>
    <property type="match status" value="1"/>
</dbReference>
<dbReference type="CDD" id="cd06261">
    <property type="entry name" value="TM_PBP2"/>
    <property type="match status" value="1"/>
</dbReference>
<dbReference type="GO" id="GO:0005886">
    <property type="term" value="C:plasma membrane"/>
    <property type="evidence" value="ECO:0007669"/>
    <property type="project" value="UniProtKB-SubCell"/>
</dbReference>
<evidence type="ECO:0000313" key="10">
    <source>
        <dbReference type="Proteomes" id="UP000474967"/>
    </source>
</evidence>
<keyword evidence="4 7" id="KW-0812">Transmembrane</keyword>
<dbReference type="PANTHER" id="PTHR43744:SF8">
    <property type="entry name" value="SN-GLYCEROL-3-PHOSPHATE TRANSPORT SYSTEM PERMEASE PROTEIN UGPE"/>
    <property type="match status" value="1"/>
</dbReference>
<organism evidence="9 10">
    <name type="scientific">Leifsonia tongyongensis</name>
    <dbReference type="NCBI Taxonomy" id="1268043"/>
    <lineage>
        <taxon>Bacteria</taxon>
        <taxon>Bacillati</taxon>
        <taxon>Actinomycetota</taxon>
        <taxon>Actinomycetes</taxon>
        <taxon>Micrococcales</taxon>
        <taxon>Microbacteriaceae</taxon>
        <taxon>Leifsonia</taxon>
    </lineage>
</organism>
<evidence type="ECO:0000256" key="4">
    <source>
        <dbReference type="ARBA" id="ARBA00022692"/>
    </source>
</evidence>
<feature type="transmembrane region" description="Helical" evidence="7">
    <location>
        <begin position="135"/>
        <end position="155"/>
    </location>
</feature>
<evidence type="ECO:0000256" key="2">
    <source>
        <dbReference type="ARBA" id="ARBA00022448"/>
    </source>
</evidence>
<comment type="subcellular location">
    <subcellularLocation>
        <location evidence="1 7">Cell membrane</location>
        <topology evidence="1 7">Multi-pass membrane protein</topology>
    </subcellularLocation>
</comment>
<keyword evidence="3" id="KW-1003">Cell membrane</keyword>
<evidence type="ECO:0000313" key="9">
    <source>
        <dbReference type="EMBL" id="NEN07365.1"/>
    </source>
</evidence>
<evidence type="ECO:0000256" key="1">
    <source>
        <dbReference type="ARBA" id="ARBA00004651"/>
    </source>
</evidence>
<protein>
    <submittedName>
        <fullName evidence="9">Carbohydrate ABC transporter permease</fullName>
    </submittedName>
</protein>
<dbReference type="Proteomes" id="UP000474967">
    <property type="component" value="Unassembled WGS sequence"/>
</dbReference>
<evidence type="ECO:0000256" key="5">
    <source>
        <dbReference type="ARBA" id="ARBA00022989"/>
    </source>
</evidence>
<keyword evidence="10" id="KW-1185">Reference proteome</keyword>
<feature type="domain" description="ABC transmembrane type-1" evidence="8">
    <location>
        <begin position="98"/>
        <end position="292"/>
    </location>
</feature>
<dbReference type="InterPro" id="IPR000515">
    <property type="entry name" value="MetI-like"/>
</dbReference>
<reference evidence="9 10" key="1">
    <citation type="journal article" date="2014" name="J. Microbiol.">
        <title>Diaminobutyricibacter tongyongensis gen. nov., sp. nov. and Homoserinibacter gongjuensis gen. nov., sp. nov. belong to the family Microbacteriaceae.</title>
        <authorList>
            <person name="Kim S.J."/>
            <person name="Ahn J.H."/>
            <person name="Weon H.Y."/>
            <person name="Hamada M."/>
            <person name="Suzuki K."/>
            <person name="Kwon S.W."/>
        </authorList>
    </citation>
    <scope>NUCLEOTIDE SEQUENCE [LARGE SCALE GENOMIC DNA]</scope>
    <source>
        <strain evidence="9 10">NBRC 108724</strain>
    </source>
</reference>
<feature type="transmembrane region" description="Helical" evidence="7">
    <location>
        <begin position="271"/>
        <end position="291"/>
    </location>
</feature>
<feature type="transmembrane region" description="Helical" evidence="7">
    <location>
        <begin position="103"/>
        <end position="123"/>
    </location>
</feature>
<gene>
    <name evidence="9" type="ORF">G3T36_16015</name>
</gene>
<keyword evidence="5 7" id="KW-1133">Transmembrane helix</keyword>
<dbReference type="RefSeq" id="WP_163290833.1">
    <property type="nucleotide sequence ID" value="NZ_JAAGWY010000004.1"/>
</dbReference>
<sequence>MTSIRPAVGATPPVLKKPRRRRRDLGSARSLTRGQAILQGAVLAIGALAFLFPFYYMLIGSFQAAPDTTVAGAFPNPANLTFHNYVAINSRISLLSGLVSSGIFTGGVLLCTVVFGVLVGYALSILRWRGRGTTFALALLVQVVPFQLLMIPLYVLIARNYGLADNYLGMILPFAINSTAVLIFRQYFLQIPNELFDAARIDGAGELAVLWRIALPLVRPALVTVILLTFIGPWNEFLWPFLITKEASMQPLAVSLANYLSTVAASTTNPFGSILAGAVVLAAPVVILFIAGQRYFISTDIGSSVKG</sequence>
<feature type="transmembrane region" description="Helical" evidence="7">
    <location>
        <begin position="167"/>
        <end position="188"/>
    </location>
</feature>
<dbReference type="AlphaFoldDB" id="A0A6L9Y1H6"/>
<feature type="transmembrane region" description="Helical" evidence="7">
    <location>
        <begin position="209"/>
        <end position="231"/>
    </location>
</feature>
<dbReference type="InterPro" id="IPR035906">
    <property type="entry name" value="MetI-like_sf"/>
</dbReference>
<proteinExistence type="inferred from homology"/>
<feature type="transmembrane region" description="Helical" evidence="7">
    <location>
        <begin position="36"/>
        <end position="58"/>
    </location>
</feature>
<evidence type="ECO:0000256" key="7">
    <source>
        <dbReference type="RuleBase" id="RU363032"/>
    </source>
</evidence>
<comment type="caution">
    <text evidence="9">The sequence shown here is derived from an EMBL/GenBank/DDBJ whole genome shotgun (WGS) entry which is preliminary data.</text>
</comment>
<dbReference type="EMBL" id="JAAGWY010000004">
    <property type="protein sequence ID" value="NEN07365.1"/>
    <property type="molecule type" value="Genomic_DNA"/>
</dbReference>
<dbReference type="SUPFAM" id="SSF161098">
    <property type="entry name" value="MetI-like"/>
    <property type="match status" value="1"/>
</dbReference>
<dbReference type="Pfam" id="PF00528">
    <property type="entry name" value="BPD_transp_1"/>
    <property type="match status" value="1"/>
</dbReference>
<evidence type="ECO:0000256" key="6">
    <source>
        <dbReference type="ARBA" id="ARBA00023136"/>
    </source>
</evidence>
<name>A0A6L9Y1H6_9MICO</name>
<evidence type="ECO:0000259" key="8">
    <source>
        <dbReference type="PROSITE" id="PS50928"/>
    </source>
</evidence>
<dbReference type="PANTHER" id="PTHR43744">
    <property type="entry name" value="ABC TRANSPORTER PERMEASE PROTEIN MG189-RELATED-RELATED"/>
    <property type="match status" value="1"/>
</dbReference>
<accession>A0A6L9Y1H6</accession>
<dbReference type="GO" id="GO:0055085">
    <property type="term" value="P:transmembrane transport"/>
    <property type="evidence" value="ECO:0007669"/>
    <property type="project" value="InterPro"/>
</dbReference>
<comment type="similarity">
    <text evidence="7">Belongs to the binding-protein-dependent transport system permease family.</text>
</comment>